<organism evidence="3 4">
    <name type="scientific">Tritrichomonas musculus</name>
    <dbReference type="NCBI Taxonomy" id="1915356"/>
    <lineage>
        <taxon>Eukaryota</taxon>
        <taxon>Metamonada</taxon>
        <taxon>Parabasalia</taxon>
        <taxon>Tritrichomonadida</taxon>
        <taxon>Tritrichomonadidae</taxon>
        <taxon>Tritrichomonas</taxon>
    </lineage>
</organism>
<feature type="domain" description="RING-type" evidence="2">
    <location>
        <begin position="46"/>
        <end position="85"/>
    </location>
</feature>
<proteinExistence type="predicted"/>
<dbReference type="SMART" id="SM00184">
    <property type="entry name" value="RING"/>
    <property type="match status" value="1"/>
</dbReference>
<gene>
    <name evidence="3" type="ORF">M9Y10_019585</name>
</gene>
<dbReference type="PROSITE" id="PS50089">
    <property type="entry name" value="ZF_RING_2"/>
    <property type="match status" value="1"/>
</dbReference>
<evidence type="ECO:0000259" key="2">
    <source>
        <dbReference type="PROSITE" id="PS50089"/>
    </source>
</evidence>
<dbReference type="InterPro" id="IPR001841">
    <property type="entry name" value="Znf_RING"/>
</dbReference>
<keyword evidence="1" id="KW-0479">Metal-binding</keyword>
<accession>A0ABR2HHM9</accession>
<sequence>MCKKCADGEFAAGEVNSKFVCPLCKFDVSKVMAAIEIGNEESDNLCIMCMENKIDCIIMPCGHVAACTACLEKWFEKHKNCPVCRHEQSEFLKIYNDF</sequence>
<dbReference type="Pfam" id="PF13920">
    <property type="entry name" value="zf-C3HC4_3"/>
    <property type="match status" value="1"/>
</dbReference>
<name>A0ABR2HHM9_9EUKA</name>
<dbReference type="InterPro" id="IPR013083">
    <property type="entry name" value="Znf_RING/FYVE/PHD"/>
</dbReference>
<dbReference type="Proteomes" id="UP001470230">
    <property type="component" value="Unassembled WGS sequence"/>
</dbReference>
<evidence type="ECO:0000256" key="1">
    <source>
        <dbReference type="PROSITE-ProRule" id="PRU00175"/>
    </source>
</evidence>
<dbReference type="Gene3D" id="3.30.40.10">
    <property type="entry name" value="Zinc/RING finger domain, C3HC4 (zinc finger)"/>
    <property type="match status" value="1"/>
</dbReference>
<dbReference type="PANTHER" id="PTHR14879">
    <property type="entry name" value="CASPASE REGULATOR, RING FINGER DOMAIN-CONTAINING"/>
    <property type="match status" value="1"/>
</dbReference>
<keyword evidence="4" id="KW-1185">Reference proteome</keyword>
<comment type="caution">
    <text evidence="3">The sequence shown here is derived from an EMBL/GenBank/DDBJ whole genome shotgun (WGS) entry which is preliminary data.</text>
</comment>
<reference evidence="3 4" key="1">
    <citation type="submission" date="2024-04" db="EMBL/GenBank/DDBJ databases">
        <title>Tritrichomonas musculus Genome.</title>
        <authorList>
            <person name="Alves-Ferreira E."/>
            <person name="Grigg M."/>
            <person name="Lorenzi H."/>
            <person name="Galac M."/>
        </authorList>
    </citation>
    <scope>NUCLEOTIDE SEQUENCE [LARGE SCALE GENOMIC DNA]</scope>
    <source>
        <strain evidence="3 4">EAF2021</strain>
    </source>
</reference>
<dbReference type="SUPFAM" id="SSF57850">
    <property type="entry name" value="RING/U-box"/>
    <property type="match status" value="1"/>
</dbReference>
<keyword evidence="1" id="KW-0863">Zinc-finger</keyword>
<evidence type="ECO:0000313" key="4">
    <source>
        <dbReference type="Proteomes" id="UP001470230"/>
    </source>
</evidence>
<dbReference type="EMBL" id="JAPFFF010000028">
    <property type="protein sequence ID" value="KAK8847011.1"/>
    <property type="molecule type" value="Genomic_DNA"/>
</dbReference>
<dbReference type="InterPro" id="IPR051728">
    <property type="entry name" value="RING-FYVE_E3_ubiquitin-ligase"/>
</dbReference>
<protein>
    <recommendedName>
        <fullName evidence="2">RING-type domain-containing protein</fullName>
    </recommendedName>
</protein>
<keyword evidence="1" id="KW-0862">Zinc</keyword>
<evidence type="ECO:0000313" key="3">
    <source>
        <dbReference type="EMBL" id="KAK8847011.1"/>
    </source>
</evidence>
<dbReference type="PANTHER" id="PTHR14879:SF5">
    <property type="entry name" value="RING-TYPE DOMAIN-CONTAINING PROTEIN"/>
    <property type="match status" value="1"/>
</dbReference>